<dbReference type="VEuPathDB" id="MicrosporidiaDB:NAPIS_ORF01483"/>
<sequence>MNLLIFLSFFIHRILSETSGVASAVKNDISNNLKSLQKEINDSTNKQFEHVFNEVKQSDTKEGGGNNEKQGVKK</sequence>
<reference evidence="3 4" key="1">
    <citation type="journal article" date="2013" name="BMC Genomics">
        <title>Genome sequencing and comparative genomics of honey bee microsporidia, Nosema apis reveal novel insights into host-parasite interactions.</title>
        <authorList>
            <person name="Chen Yp."/>
            <person name="Pettis J.S."/>
            <person name="Zhao Y."/>
            <person name="Liu X."/>
            <person name="Tallon L.J."/>
            <person name="Sadzewicz L.D."/>
            <person name="Li R."/>
            <person name="Zheng H."/>
            <person name="Huang S."/>
            <person name="Zhang X."/>
            <person name="Hamilton M.C."/>
            <person name="Pernal S.F."/>
            <person name="Melathopoulos A.P."/>
            <person name="Yan X."/>
            <person name="Evans J.D."/>
        </authorList>
    </citation>
    <scope>NUCLEOTIDE SEQUENCE [LARGE SCALE GENOMIC DNA]</scope>
    <source>
        <strain evidence="3 4">BRL 01</strain>
    </source>
</reference>
<dbReference type="EMBL" id="KE647199">
    <property type="protein sequence ID" value="EQB60947.1"/>
    <property type="molecule type" value="Genomic_DNA"/>
</dbReference>
<protein>
    <submittedName>
        <fullName evidence="3">Uncharacterized protein</fullName>
    </submittedName>
</protein>
<dbReference type="AlphaFoldDB" id="T0L091"/>
<feature type="signal peptide" evidence="2">
    <location>
        <begin position="1"/>
        <end position="16"/>
    </location>
</feature>
<proteinExistence type="predicted"/>
<name>T0L091_9MICR</name>
<keyword evidence="4" id="KW-1185">Reference proteome</keyword>
<accession>T0L091</accession>
<dbReference type="HOGENOM" id="CLU_2688416_0_0_1"/>
<feature type="region of interest" description="Disordered" evidence="1">
    <location>
        <begin position="54"/>
        <end position="74"/>
    </location>
</feature>
<dbReference type="Proteomes" id="UP000053780">
    <property type="component" value="Unassembled WGS sequence"/>
</dbReference>
<keyword evidence="2" id="KW-0732">Signal</keyword>
<evidence type="ECO:0000313" key="3">
    <source>
        <dbReference type="EMBL" id="EQB60947.1"/>
    </source>
</evidence>
<evidence type="ECO:0000256" key="1">
    <source>
        <dbReference type="SAM" id="MobiDB-lite"/>
    </source>
</evidence>
<evidence type="ECO:0000313" key="4">
    <source>
        <dbReference type="Proteomes" id="UP000053780"/>
    </source>
</evidence>
<feature type="chain" id="PRO_5004566556" evidence="2">
    <location>
        <begin position="17"/>
        <end position="74"/>
    </location>
</feature>
<evidence type="ECO:0000256" key="2">
    <source>
        <dbReference type="SAM" id="SignalP"/>
    </source>
</evidence>
<gene>
    <name evidence="3" type="ORF">NAPIS_ORF01483</name>
</gene>
<organism evidence="3 4">
    <name type="scientific">Vairimorpha apis BRL 01</name>
    <dbReference type="NCBI Taxonomy" id="1037528"/>
    <lineage>
        <taxon>Eukaryota</taxon>
        <taxon>Fungi</taxon>
        <taxon>Fungi incertae sedis</taxon>
        <taxon>Microsporidia</taxon>
        <taxon>Nosematidae</taxon>
        <taxon>Vairimorpha</taxon>
    </lineage>
</organism>